<dbReference type="KEGG" id="mmag:MMAD_01070"/>
<evidence type="ECO:0000313" key="3">
    <source>
        <dbReference type="Proteomes" id="UP000466517"/>
    </source>
</evidence>
<gene>
    <name evidence="2" type="ORF">MMAD_01070</name>
</gene>
<evidence type="ECO:0000313" key="2">
    <source>
        <dbReference type="EMBL" id="BBZ25812.1"/>
    </source>
</evidence>
<evidence type="ECO:0008006" key="4">
    <source>
        <dbReference type="Google" id="ProtNLM"/>
    </source>
</evidence>
<dbReference type="Proteomes" id="UP000466517">
    <property type="component" value="Chromosome"/>
</dbReference>
<accession>A0A7I7X8Q9</accession>
<feature type="signal peptide" evidence="1">
    <location>
        <begin position="1"/>
        <end position="31"/>
    </location>
</feature>
<keyword evidence="3" id="KW-1185">Reference proteome</keyword>
<keyword evidence="1" id="KW-0732">Signal</keyword>
<organism evidence="2 3">
    <name type="scientific">Mycolicibacterium madagascariense</name>
    <dbReference type="NCBI Taxonomy" id="212765"/>
    <lineage>
        <taxon>Bacteria</taxon>
        <taxon>Bacillati</taxon>
        <taxon>Actinomycetota</taxon>
        <taxon>Actinomycetes</taxon>
        <taxon>Mycobacteriales</taxon>
        <taxon>Mycobacteriaceae</taxon>
        <taxon>Mycolicibacterium</taxon>
    </lineage>
</organism>
<reference evidence="2 3" key="1">
    <citation type="journal article" date="2019" name="Emerg. Microbes Infect.">
        <title>Comprehensive subspecies identification of 175 nontuberculous mycobacteria species based on 7547 genomic profiles.</title>
        <authorList>
            <person name="Matsumoto Y."/>
            <person name="Kinjo T."/>
            <person name="Motooka D."/>
            <person name="Nabeya D."/>
            <person name="Jung N."/>
            <person name="Uechi K."/>
            <person name="Horii T."/>
            <person name="Iida T."/>
            <person name="Fujita J."/>
            <person name="Nakamura S."/>
        </authorList>
    </citation>
    <scope>NUCLEOTIDE SEQUENCE [LARGE SCALE GENOMIC DNA]</scope>
    <source>
        <strain evidence="2 3">JCM 13574</strain>
    </source>
</reference>
<dbReference type="AlphaFoldDB" id="A0A7I7X8Q9"/>
<dbReference type="EMBL" id="AP022610">
    <property type="protein sequence ID" value="BBZ25812.1"/>
    <property type="molecule type" value="Genomic_DNA"/>
</dbReference>
<evidence type="ECO:0000256" key="1">
    <source>
        <dbReference type="SAM" id="SignalP"/>
    </source>
</evidence>
<sequence length="140" mass="14115">MQVGQSFHVSAVAATFALAAATMCTAVPAHADDAVGSSCGANQLGEISTSGDGTVVRCLADGGGFSWMGDTGATSTIADLESQGYNVRIDRVGSGPISGCKVTSVRNPVTTTRSDHDESTTGLAETIVLNKTVNVSLDCS</sequence>
<feature type="chain" id="PRO_5029453449" description="Secreted protein" evidence="1">
    <location>
        <begin position="32"/>
        <end position="140"/>
    </location>
</feature>
<protein>
    <recommendedName>
        <fullName evidence="4">Secreted protein</fullName>
    </recommendedName>
</protein>
<name>A0A7I7X8Q9_9MYCO</name>
<proteinExistence type="predicted"/>
<dbReference type="RefSeq" id="WP_163730938.1">
    <property type="nucleotide sequence ID" value="NZ_AP022610.1"/>
</dbReference>